<dbReference type="SUPFAM" id="SSF52096">
    <property type="entry name" value="ClpP/crotonase"/>
    <property type="match status" value="2"/>
</dbReference>
<keyword evidence="8" id="KW-0732">Signal</keyword>
<evidence type="ECO:0000256" key="2">
    <source>
        <dbReference type="ARBA" id="ARBA00008683"/>
    </source>
</evidence>
<feature type="region of interest" description="Disordered" evidence="7">
    <location>
        <begin position="46"/>
        <end position="82"/>
    </location>
</feature>
<evidence type="ECO:0000256" key="6">
    <source>
        <dbReference type="ARBA" id="ARBA00023136"/>
    </source>
</evidence>
<dbReference type="CDD" id="cd07018">
    <property type="entry name" value="S49_SppA_67K_type"/>
    <property type="match status" value="1"/>
</dbReference>
<comment type="similarity">
    <text evidence="2">Belongs to the peptidase S49 family.</text>
</comment>
<dbReference type="NCBIfam" id="TIGR00706">
    <property type="entry name" value="SppA_dom"/>
    <property type="match status" value="1"/>
</dbReference>
<dbReference type="OrthoDB" id="9764363at2"/>
<dbReference type="PANTHER" id="PTHR33209">
    <property type="entry name" value="PROTEASE 4"/>
    <property type="match status" value="1"/>
</dbReference>
<dbReference type="CDD" id="cd07023">
    <property type="entry name" value="S49_Sppa_N_C"/>
    <property type="match status" value="1"/>
</dbReference>
<accession>A0A1C3E7S5</accession>
<dbReference type="Pfam" id="PF01343">
    <property type="entry name" value="Peptidase_S49"/>
    <property type="match status" value="2"/>
</dbReference>
<evidence type="ECO:0000256" key="3">
    <source>
        <dbReference type="ARBA" id="ARBA00022670"/>
    </source>
</evidence>
<feature type="signal peptide" evidence="8">
    <location>
        <begin position="1"/>
        <end position="30"/>
    </location>
</feature>
<organism evidence="10 11">
    <name type="scientific">Planctopirus hydrillae</name>
    <dbReference type="NCBI Taxonomy" id="1841610"/>
    <lineage>
        <taxon>Bacteria</taxon>
        <taxon>Pseudomonadati</taxon>
        <taxon>Planctomycetota</taxon>
        <taxon>Planctomycetia</taxon>
        <taxon>Planctomycetales</taxon>
        <taxon>Planctomycetaceae</taxon>
        <taxon>Planctopirus</taxon>
    </lineage>
</organism>
<dbReference type="STRING" id="1841610.A6X21_09470"/>
<dbReference type="InterPro" id="IPR004634">
    <property type="entry name" value="Pept_S49_pIV"/>
</dbReference>
<keyword evidence="11" id="KW-1185">Reference proteome</keyword>
<dbReference type="Gene3D" id="6.20.330.10">
    <property type="match status" value="1"/>
</dbReference>
<dbReference type="GO" id="GO:0006465">
    <property type="term" value="P:signal peptide processing"/>
    <property type="evidence" value="ECO:0007669"/>
    <property type="project" value="InterPro"/>
</dbReference>
<dbReference type="PANTHER" id="PTHR33209:SF1">
    <property type="entry name" value="PEPTIDASE S49 DOMAIN-CONTAINING PROTEIN"/>
    <property type="match status" value="1"/>
</dbReference>
<feature type="domain" description="Peptidase S49" evidence="9">
    <location>
        <begin position="427"/>
        <end position="578"/>
    </location>
</feature>
<dbReference type="InterPro" id="IPR002142">
    <property type="entry name" value="Peptidase_S49"/>
</dbReference>
<gene>
    <name evidence="10" type="ORF">A6X21_09470</name>
</gene>
<dbReference type="InterPro" id="IPR029045">
    <property type="entry name" value="ClpP/crotonase-like_dom_sf"/>
</dbReference>
<dbReference type="RefSeq" id="WP_068850162.1">
    <property type="nucleotide sequence ID" value="NZ_LYDR01000137.1"/>
</dbReference>
<reference evidence="10 11" key="1">
    <citation type="submission" date="2016-05" db="EMBL/GenBank/DDBJ databases">
        <title>Genomic and physiological characterization of Planctopirus sp. isolated from fresh water lake.</title>
        <authorList>
            <person name="Subhash Y."/>
            <person name="Ramana C."/>
        </authorList>
    </citation>
    <scope>NUCLEOTIDE SEQUENCE [LARGE SCALE GENOMIC DNA]</scope>
    <source>
        <strain evidence="10 11">JC280</strain>
    </source>
</reference>
<evidence type="ECO:0000256" key="5">
    <source>
        <dbReference type="ARBA" id="ARBA00022825"/>
    </source>
</evidence>
<dbReference type="InterPro" id="IPR047217">
    <property type="entry name" value="S49_SppA_67K_type_N"/>
</dbReference>
<evidence type="ECO:0000259" key="9">
    <source>
        <dbReference type="Pfam" id="PF01343"/>
    </source>
</evidence>
<evidence type="ECO:0000256" key="4">
    <source>
        <dbReference type="ARBA" id="ARBA00022801"/>
    </source>
</evidence>
<feature type="domain" description="Peptidase S49" evidence="9">
    <location>
        <begin position="162"/>
        <end position="313"/>
    </location>
</feature>
<keyword evidence="6" id="KW-0472">Membrane</keyword>
<dbReference type="GO" id="GO:0016020">
    <property type="term" value="C:membrane"/>
    <property type="evidence" value="ECO:0007669"/>
    <property type="project" value="UniProtKB-SubCell"/>
</dbReference>
<feature type="compositionally biased region" description="Low complexity" evidence="7">
    <location>
        <begin position="58"/>
        <end position="68"/>
    </location>
</feature>
<dbReference type="Proteomes" id="UP000094828">
    <property type="component" value="Unassembled WGS sequence"/>
</dbReference>
<keyword evidence="5" id="KW-0720">Serine protease</keyword>
<evidence type="ECO:0000256" key="1">
    <source>
        <dbReference type="ARBA" id="ARBA00004370"/>
    </source>
</evidence>
<comment type="caution">
    <text evidence="10">The sequence shown here is derived from an EMBL/GenBank/DDBJ whole genome shotgun (WGS) entry which is preliminary data.</text>
</comment>
<keyword evidence="4" id="KW-0378">Hydrolase</keyword>
<protein>
    <submittedName>
        <fullName evidence="10">Signal peptide peptidase SppA</fullName>
    </submittedName>
</protein>
<dbReference type="InterPro" id="IPR004635">
    <property type="entry name" value="Pept_S49_SppA"/>
</dbReference>
<dbReference type="Gene3D" id="3.90.226.10">
    <property type="entry name" value="2-enoyl-CoA Hydratase, Chain A, domain 1"/>
    <property type="match status" value="3"/>
</dbReference>
<dbReference type="GO" id="GO:0008236">
    <property type="term" value="F:serine-type peptidase activity"/>
    <property type="evidence" value="ECO:0007669"/>
    <property type="project" value="UniProtKB-KW"/>
</dbReference>
<dbReference type="NCBIfam" id="TIGR00705">
    <property type="entry name" value="SppA_67K"/>
    <property type="match status" value="1"/>
</dbReference>
<proteinExistence type="inferred from homology"/>
<evidence type="ECO:0000256" key="8">
    <source>
        <dbReference type="SAM" id="SignalP"/>
    </source>
</evidence>
<dbReference type="AlphaFoldDB" id="A0A1C3E7S5"/>
<evidence type="ECO:0000313" key="11">
    <source>
        <dbReference type="Proteomes" id="UP000094828"/>
    </source>
</evidence>
<evidence type="ECO:0000256" key="7">
    <source>
        <dbReference type="SAM" id="MobiDB-lite"/>
    </source>
</evidence>
<dbReference type="InterPro" id="IPR047272">
    <property type="entry name" value="S49_SppA_C"/>
</dbReference>
<evidence type="ECO:0000313" key="10">
    <source>
        <dbReference type="EMBL" id="ODA29308.1"/>
    </source>
</evidence>
<dbReference type="EMBL" id="LYDR01000137">
    <property type="protein sequence ID" value="ODA29308.1"/>
    <property type="molecule type" value="Genomic_DNA"/>
</dbReference>
<sequence>MLSHSFFCRVLGVAMCLAVTGLYQSSQSVASESLPVKTALVMPTQVKPTQEKPAEDSPATPATTTITPGSEKTGPGAAGKKVPEAEVKPLKIAHLKISGALTEGAPLEGLFGETSETLFTLIARLDKAAADKEIQTVVLEFGDLALGRGKIYELRSAIARIRAAGKDVWAYLDSADTTAYLLASACDKIVMPEPAMLMIPGVRAEVWFYKEMLSKLDVEPEVVRIGEFKSAGEPYTRKDMSPEFKKEMDELLDDVYSQIVSTIAESRKIPADKVRELIDTAVFTSEKAKSAGLLDEVQYESGLYEVIKKSHNVTSAKLTRNYGRKKTDADLSGLNGIITLMNALSGQTPASRKSSAPKVGILYASGMISTGSSQNSPLSGEVLGSETFIKAVRQLRDDDTVKAVVLRIDSPGGSALASDLMWHELELLKAKKPLVASMSDVAGSGGYYIAMGTQKIYAAPGTVTGSIGVVGGKVALEKLYNKLGINVVVLERGKNSGVLSTTTGFTESQREATRLLMNEIYEQFTSKAAAGRKMEVAQLEKLARGRIYSGNRALEIGLVDQIGTMEDAIRGALELAKVENPAKIERLELPKPGSPLESLLGPMGAESRMEARLEQRLKDLIPTALQPALQDELLMRMLANQPVLTVMPYRLELK</sequence>
<keyword evidence="3" id="KW-0645">Protease</keyword>
<feature type="chain" id="PRO_5008672859" evidence="8">
    <location>
        <begin position="31"/>
        <end position="654"/>
    </location>
</feature>
<name>A0A1C3E7S5_9PLAN</name>
<comment type="subcellular location">
    <subcellularLocation>
        <location evidence="1">Membrane</location>
    </subcellularLocation>
</comment>